<dbReference type="PANTHER" id="PTHR46609:SF6">
    <property type="entry name" value="EXONUCLEASE, PHAGE-TYPE_RECB, C-TERMINAL DOMAIN-CONTAINING PROTEIN-RELATED"/>
    <property type="match status" value="1"/>
</dbReference>
<dbReference type="SUPFAM" id="SSF52980">
    <property type="entry name" value="Restriction endonuclease-like"/>
    <property type="match status" value="1"/>
</dbReference>
<reference evidence="1 2" key="1">
    <citation type="submission" date="2017-08" db="EMBL/GenBank/DDBJ databases">
        <title>Acidophilic green algal genome provides insights into adaptation to an acidic environment.</title>
        <authorList>
            <person name="Hirooka S."/>
            <person name="Hirose Y."/>
            <person name="Kanesaki Y."/>
            <person name="Higuchi S."/>
            <person name="Fujiwara T."/>
            <person name="Onuma R."/>
            <person name="Era A."/>
            <person name="Ohbayashi R."/>
            <person name="Uzuka A."/>
            <person name="Nozaki H."/>
            <person name="Yoshikawa H."/>
            <person name="Miyagishima S.Y."/>
        </authorList>
    </citation>
    <scope>NUCLEOTIDE SEQUENCE [LARGE SCALE GENOMIC DNA]</scope>
    <source>
        <strain evidence="1 2">NIES-2499</strain>
    </source>
</reference>
<dbReference type="OrthoDB" id="421276at2759"/>
<dbReference type="Gene3D" id="3.90.320.10">
    <property type="match status" value="1"/>
</dbReference>
<dbReference type="EMBL" id="BEGY01000037">
    <property type="protein sequence ID" value="GAX78926.1"/>
    <property type="molecule type" value="Genomic_DNA"/>
</dbReference>
<evidence type="ECO:0008006" key="3">
    <source>
        <dbReference type="Google" id="ProtNLM"/>
    </source>
</evidence>
<dbReference type="InterPro" id="IPR011335">
    <property type="entry name" value="Restrct_endonuc-II-like"/>
</dbReference>
<dbReference type="STRING" id="1157962.A0A250X799"/>
<organism evidence="1 2">
    <name type="scientific">Chlamydomonas eustigma</name>
    <dbReference type="NCBI Taxonomy" id="1157962"/>
    <lineage>
        <taxon>Eukaryota</taxon>
        <taxon>Viridiplantae</taxon>
        <taxon>Chlorophyta</taxon>
        <taxon>core chlorophytes</taxon>
        <taxon>Chlorophyceae</taxon>
        <taxon>CS clade</taxon>
        <taxon>Chlamydomonadales</taxon>
        <taxon>Chlamydomonadaceae</taxon>
        <taxon>Chlamydomonas</taxon>
    </lineage>
</organism>
<dbReference type="PANTHER" id="PTHR46609">
    <property type="entry name" value="EXONUCLEASE, PHAGE-TYPE/RECB, C-TERMINAL DOMAIN-CONTAINING PROTEIN"/>
    <property type="match status" value="1"/>
</dbReference>
<sequence>MTLCLTVINYGSSASDLQQCMAVADSASAVTPGGALNEDKMHSQIVSPGRVSSAILQGSGVLEIKCPFYSGAVDNVDKNYKYLFQIQGLMEMLNVEWADLFVYSDMGGEKKALKVRIKRDRAFWAALIPHLWKFWFHHVIPARQAVQKHMLSLEQGGQSSSLSKGAAVVNAKGCWETGEADHCLDDVESEDETGSAGSPSNINSLSENEIALKEVAQKKLKMRENKEATDILKAVVREYLPSAELPNNATRNLDAWAREMYNSAEIHAL</sequence>
<dbReference type="Proteomes" id="UP000232323">
    <property type="component" value="Unassembled WGS sequence"/>
</dbReference>
<protein>
    <recommendedName>
        <fullName evidence="3">YqaJ viral recombinase domain-containing protein</fullName>
    </recommendedName>
</protein>
<dbReference type="GO" id="GO:0006281">
    <property type="term" value="P:DNA repair"/>
    <property type="evidence" value="ECO:0007669"/>
    <property type="project" value="UniProtKB-ARBA"/>
</dbReference>
<proteinExistence type="predicted"/>
<gene>
    <name evidence="1" type="ORF">CEUSTIGMA_g6365.t1</name>
</gene>
<evidence type="ECO:0000313" key="1">
    <source>
        <dbReference type="EMBL" id="GAX78926.1"/>
    </source>
</evidence>
<dbReference type="InterPro" id="IPR011604">
    <property type="entry name" value="PDDEXK-like_dom_sf"/>
</dbReference>
<dbReference type="AlphaFoldDB" id="A0A250X799"/>
<keyword evidence="2" id="KW-1185">Reference proteome</keyword>
<evidence type="ECO:0000313" key="2">
    <source>
        <dbReference type="Proteomes" id="UP000232323"/>
    </source>
</evidence>
<accession>A0A250X799</accession>
<comment type="caution">
    <text evidence="1">The sequence shown here is derived from an EMBL/GenBank/DDBJ whole genome shotgun (WGS) entry which is preliminary data.</text>
</comment>
<name>A0A250X799_9CHLO</name>
<dbReference type="InterPro" id="IPR051703">
    <property type="entry name" value="NF-kappa-B_Signaling_Reg"/>
</dbReference>